<dbReference type="SUPFAM" id="SSF55008">
    <property type="entry name" value="HMA, heavy metal-associated domain"/>
    <property type="match status" value="1"/>
</dbReference>
<dbReference type="Proteomes" id="UP000318010">
    <property type="component" value="Unassembled WGS sequence"/>
</dbReference>
<sequence length="189" mass="20774">MDDYLIKSTLLPVKYYPLTLQFFKMKSLKIFIIALLATVSIAKAQSTKAELQVSGLTCSLCAKTTEKSLKALPFVSEIKPDLIRNVYTITFKDGVPLDLSQISKKVKDSGFSVSYFKTTLNFDDIKVADNTFTYAGNTFKLLNADKPLSGPVSLTVVDKGFAPNSITKKHLGKNPEQPSASNPVYHVAI</sequence>
<protein>
    <submittedName>
        <fullName evidence="2">Heavy-metal-associated domain-containing protein</fullName>
    </submittedName>
</protein>
<dbReference type="Gene3D" id="3.30.70.100">
    <property type="match status" value="1"/>
</dbReference>
<dbReference type="InterPro" id="IPR006121">
    <property type="entry name" value="HMA_dom"/>
</dbReference>
<organism evidence="2 3">
    <name type="scientific">Mucilaginibacter achroorhodeus</name>
    <dbReference type="NCBI Taxonomy" id="2599294"/>
    <lineage>
        <taxon>Bacteria</taxon>
        <taxon>Pseudomonadati</taxon>
        <taxon>Bacteroidota</taxon>
        <taxon>Sphingobacteriia</taxon>
        <taxon>Sphingobacteriales</taxon>
        <taxon>Sphingobacteriaceae</taxon>
        <taxon>Mucilaginibacter</taxon>
    </lineage>
</organism>
<name>A0A563U1L1_9SPHI</name>
<evidence type="ECO:0000259" key="1">
    <source>
        <dbReference type="PROSITE" id="PS50846"/>
    </source>
</evidence>
<proteinExistence type="predicted"/>
<feature type="domain" description="HMA" evidence="1">
    <location>
        <begin position="47"/>
        <end position="114"/>
    </location>
</feature>
<dbReference type="GO" id="GO:0046872">
    <property type="term" value="F:metal ion binding"/>
    <property type="evidence" value="ECO:0007669"/>
    <property type="project" value="InterPro"/>
</dbReference>
<evidence type="ECO:0000313" key="2">
    <source>
        <dbReference type="EMBL" id="TWR24329.1"/>
    </source>
</evidence>
<dbReference type="PROSITE" id="PS50846">
    <property type="entry name" value="HMA_2"/>
    <property type="match status" value="1"/>
</dbReference>
<dbReference type="AlphaFoldDB" id="A0A563U1L1"/>
<comment type="caution">
    <text evidence="2">The sequence shown here is derived from an EMBL/GenBank/DDBJ whole genome shotgun (WGS) entry which is preliminary data.</text>
</comment>
<keyword evidence="3" id="KW-1185">Reference proteome</keyword>
<dbReference type="Pfam" id="PF00403">
    <property type="entry name" value="HMA"/>
    <property type="match status" value="1"/>
</dbReference>
<accession>A0A563U1L1</accession>
<reference evidence="2 3" key="1">
    <citation type="submission" date="2019-07" db="EMBL/GenBank/DDBJ databases">
        <authorList>
            <person name="Kim J."/>
        </authorList>
    </citation>
    <scope>NUCLEOTIDE SEQUENCE [LARGE SCALE GENOMIC DNA]</scope>
    <source>
        <strain evidence="2 3">MJ1a</strain>
    </source>
</reference>
<dbReference type="OrthoDB" id="667084at2"/>
<evidence type="ECO:0000313" key="3">
    <source>
        <dbReference type="Proteomes" id="UP000318010"/>
    </source>
</evidence>
<dbReference type="InterPro" id="IPR036163">
    <property type="entry name" value="HMA_dom_sf"/>
</dbReference>
<dbReference type="CDD" id="cd00371">
    <property type="entry name" value="HMA"/>
    <property type="match status" value="1"/>
</dbReference>
<dbReference type="EMBL" id="VOEI01000007">
    <property type="protein sequence ID" value="TWR24329.1"/>
    <property type="molecule type" value="Genomic_DNA"/>
</dbReference>
<gene>
    <name evidence="2" type="ORF">FPZ42_17795</name>
</gene>